<dbReference type="Proteomes" id="UP000694417">
    <property type="component" value="Unplaced"/>
</dbReference>
<dbReference type="Ensembl" id="ENSUPAT00010008944.1">
    <property type="protein sequence ID" value="ENSUPAP00010007812.1"/>
    <property type="gene ID" value="ENSUPAG00010006307.1"/>
</dbReference>
<feature type="compositionally biased region" description="Basic and acidic residues" evidence="1">
    <location>
        <begin position="59"/>
        <end position="80"/>
    </location>
</feature>
<accession>A0A8D2H2Q5</accession>
<evidence type="ECO:0000313" key="3">
    <source>
        <dbReference type="Proteomes" id="UP000694417"/>
    </source>
</evidence>
<name>A0A8D2H2Q5_UROPR</name>
<organism evidence="2 3">
    <name type="scientific">Urocitellus parryii</name>
    <name type="common">Arctic ground squirrel</name>
    <name type="synonym">Spermophilus parryii</name>
    <dbReference type="NCBI Taxonomy" id="9999"/>
    <lineage>
        <taxon>Eukaryota</taxon>
        <taxon>Metazoa</taxon>
        <taxon>Chordata</taxon>
        <taxon>Craniata</taxon>
        <taxon>Vertebrata</taxon>
        <taxon>Euteleostomi</taxon>
        <taxon>Mammalia</taxon>
        <taxon>Eutheria</taxon>
        <taxon>Euarchontoglires</taxon>
        <taxon>Glires</taxon>
        <taxon>Rodentia</taxon>
        <taxon>Sciuromorpha</taxon>
        <taxon>Sciuridae</taxon>
        <taxon>Xerinae</taxon>
        <taxon>Marmotini</taxon>
        <taxon>Urocitellus</taxon>
    </lineage>
</organism>
<proteinExistence type="predicted"/>
<dbReference type="AlphaFoldDB" id="A0A8D2H2Q5"/>
<reference evidence="2" key="2">
    <citation type="submission" date="2025-09" db="UniProtKB">
        <authorList>
            <consortium name="Ensembl"/>
        </authorList>
    </citation>
    <scope>IDENTIFICATION</scope>
</reference>
<reference evidence="2" key="1">
    <citation type="submission" date="2025-08" db="UniProtKB">
        <authorList>
            <consortium name="Ensembl"/>
        </authorList>
    </citation>
    <scope>IDENTIFICATION</scope>
</reference>
<protein>
    <submittedName>
        <fullName evidence="2">Uncharacterized protein</fullName>
    </submittedName>
</protein>
<evidence type="ECO:0000256" key="1">
    <source>
        <dbReference type="SAM" id="MobiDB-lite"/>
    </source>
</evidence>
<evidence type="ECO:0000313" key="2">
    <source>
        <dbReference type="Ensembl" id="ENSUPAP00010007812.1"/>
    </source>
</evidence>
<keyword evidence="3" id="KW-1185">Reference proteome</keyword>
<sequence length="102" mass="11228">MPAKRKVSSAKEEPQRRLPTQGGVTPRKAAGKDKSGAKTFKQKRKGGAQGKQAEVADQGAKETHRGEQDLRNDDAEENKAKSHCSYTMSYSGPSRGIFKKYF</sequence>
<feature type="region of interest" description="Disordered" evidence="1">
    <location>
        <begin position="1"/>
        <end position="90"/>
    </location>
</feature>